<organism evidence="2 3">
    <name type="scientific">Phakopsora pachyrhizi</name>
    <name type="common">Asian soybean rust disease fungus</name>
    <dbReference type="NCBI Taxonomy" id="170000"/>
    <lineage>
        <taxon>Eukaryota</taxon>
        <taxon>Fungi</taxon>
        <taxon>Dikarya</taxon>
        <taxon>Basidiomycota</taxon>
        <taxon>Pucciniomycotina</taxon>
        <taxon>Pucciniomycetes</taxon>
        <taxon>Pucciniales</taxon>
        <taxon>Phakopsoraceae</taxon>
        <taxon>Phakopsora</taxon>
    </lineage>
</organism>
<reference evidence="2" key="1">
    <citation type="submission" date="2022-06" db="EMBL/GenBank/DDBJ databases">
        <authorList>
            <consortium name="SYNGENTA / RWTH Aachen University"/>
        </authorList>
    </citation>
    <scope>NUCLEOTIDE SEQUENCE</scope>
</reference>
<evidence type="ECO:0000256" key="1">
    <source>
        <dbReference type="SAM" id="MobiDB-lite"/>
    </source>
</evidence>
<dbReference type="AlphaFoldDB" id="A0AAV0AG29"/>
<comment type="caution">
    <text evidence="2">The sequence shown here is derived from an EMBL/GenBank/DDBJ whole genome shotgun (WGS) entry which is preliminary data.</text>
</comment>
<gene>
    <name evidence="2" type="ORF">PPACK8108_LOCUS387</name>
</gene>
<accession>A0AAV0AG29</accession>
<keyword evidence="3" id="KW-1185">Reference proteome</keyword>
<feature type="compositionally biased region" description="Polar residues" evidence="1">
    <location>
        <begin position="116"/>
        <end position="132"/>
    </location>
</feature>
<evidence type="ECO:0000313" key="2">
    <source>
        <dbReference type="EMBL" id="CAH7666070.1"/>
    </source>
</evidence>
<sequence length="140" mass="15224">MMGTSNGNSLTTGLWQQADRCRECSTTSHADCTHLVPGFCRMLMETAIRLLLEIKTAWSCQSNRISAIAPAKPKSNSRHSVQLNVSRLQLGTNAPRTFPAPNTTKYQLGQPGMAASTGSQFPKNVSSDQVPQPHSLPHHP</sequence>
<evidence type="ECO:0000313" key="3">
    <source>
        <dbReference type="Proteomes" id="UP001153365"/>
    </source>
</evidence>
<proteinExistence type="predicted"/>
<dbReference type="EMBL" id="CALTRL010000032">
    <property type="protein sequence ID" value="CAH7666070.1"/>
    <property type="molecule type" value="Genomic_DNA"/>
</dbReference>
<feature type="region of interest" description="Disordered" evidence="1">
    <location>
        <begin position="92"/>
        <end position="140"/>
    </location>
</feature>
<dbReference type="Proteomes" id="UP001153365">
    <property type="component" value="Unassembled WGS sequence"/>
</dbReference>
<name>A0AAV0AG29_PHAPC</name>
<feature type="compositionally biased region" description="Polar residues" evidence="1">
    <location>
        <begin position="92"/>
        <end position="107"/>
    </location>
</feature>
<dbReference type="InterPro" id="IPR046349">
    <property type="entry name" value="C1-like_sf"/>
</dbReference>
<protein>
    <submittedName>
        <fullName evidence="2">Uncharacterized protein</fullName>
    </submittedName>
</protein>
<dbReference type="SUPFAM" id="SSF57889">
    <property type="entry name" value="Cysteine-rich domain"/>
    <property type="match status" value="1"/>
</dbReference>